<evidence type="ECO:0000259" key="5">
    <source>
        <dbReference type="SMART" id="SM00382"/>
    </source>
</evidence>
<dbReference type="SMART" id="SM00382">
    <property type="entry name" value="AAA"/>
    <property type="match status" value="1"/>
</dbReference>
<dbReference type="GO" id="GO:0016887">
    <property type="term" value="F:ATP hydrolysis activity"/>
    <property type="evidence" value="ECO:0007669"/>
    <property type="project" value="InterPro"/>
</dbReference>
<evidence type="ECO:0000256" key="1">
    <source>
        <dbReference type="ARBA" id="ARBA00022741"/>
    </source>
</evidence>
<reference evidence="6 7" key="1">
    <citation type="submission" date="2013-11" db="EMBL/GenBank/DDBJ databases">
        <title>Genome sequencing of Stegodyphus mimosarum.</title>
        <authorList>
            <person name="Bechsgaard J."/>
        </authorList>
    </citation>
    <scope>NUCLEOTIDE SEQUENCE [LARGE SCALE GENOMIC DNA]</scope>
</reference>
<dbReference type="InterPro" id="IPR027417">
    <property type="entry name" value="P-loop_NTPase"/>
</dbReference>
<dbReference type="PANTHER" id="PTHR23077">
    <property type="entry name" value="AAA-FAMILY ATPASE"/>
    <property type="match status" value="1"/>
</dbReference>
<dbReference type="Pfam" id="PF17862">
    <property type="entry name" value="AAA_lid_3"/>
    <property type="match status" value="1"/>
</dbReference>
<gene>
    <name evidence="6" type="ORF">X975_06169</name>
</gene>
<organism evidence="6 7">
    <name type="scientific">Stegodyphus mimosarum</name>
    <name type="common">African social velvet spider</name>
    <dbReference type="NCBI Taxonomy" id="407821"/>
    <lineage>
        <taxon>Eukaryota</taxon>
        <taxon>Metazoa</taxon>
        <taxon>Ecdysozoa</taxon>
        <taxon>Arthropoda</taxon>
        <taxon>Chelicerata</taxon>
        <taxon>Arachnida</taxon>
        <taxon>Araneae</taxon>
        <taxon>Araneomorphae</taxon>
        <taxon>Entelegynae</taxon>
        <taxon>Eresoidea</taxon>
        <taxon>Eresidae</taxon>
        <taxon>Stegodyphus</taxon>
    </lineage>
</organism>
<dbReference type="FunFam" id="3.40.50.300:FF:001025">
    <property type="entry name" value="ATPase family, AAA domain-containing 2B"/>
    <property type="match status" value="1"/>
</dbReference>
<accession>A0A087T081</accession>
<evidence type="ECO:0000256" key="2">
    <source>
        <dbReference type="ARBA" id="ARBA00022840"/>
    </source>
</evidence>
<dbReference type="PANTHER" id="PTHR23077:SF27">
    <property type="entry name" value="ATPASE FAMILY GENE 2 PROTEIN HOMOLOG A"/>
    <property type="match status" value="1"/>
</dbReference>
<sequence length="383" mass="42710">MLSNFLNSVRNVLMIATACKCSALCSTLKKRGVIEKEVLFNVPMPAHREKILTDIIGRSKHDLSSKEVLELSHLTHGFTGQDLKRLCNEAEEFAWERRNITSSVVPSLNFMDFKESLKHIKPISVAEFNFEIPDVKWADIGGMHDVKNAVTEMIDWPLHLAEQFKHFKIVPCRGILMYGPPGCSKTMIAKALASEGHLNFIPIKGPQIFNKYVGKSEKCVSELFKKARSAAPCVIFFDEIDSISSVRGSTSGNSNVADRVLIQLLIEIDGIDVLQGVSIIAATNRPDIIDPSLLRRFDQLYVPLPDDATRKEILDAKLKKMPLSSDVDLSYLIKATENYSGAEIVELCREAGMSLLKEDITSSTSLVTMKHFHEALTHVLPKT</sequence>
<dbReference type="OMA" id="MYIYKSH"/>
<proteinExistence type="inferred from homology"/>
<dbReference type="GO" id="GO:0005737">
    <property type="term" value="C:cytoplasm"/>
    <property type="evidence" value="ECO:0007669"/>
    <property type="project" value="TreeGrafter"/>
</dbReference>
<evidence type="ECO:0000313" key="6">
    <source>
        <dbReference type="EMBL" id="KFM58520.1"/>
    </source>
</evidence>
<dbReference type="InterPro" id="IPR003959">
    <property type="entry name" value="ATPase_AAA_core"/>
</dbReference>
<dbReference type="InterPro" id="IPR050168">
    <property type="entry name" value="AAA_ATPase_domain"/>
</dbReference>
<dbReference type="Proteomes" id="UP000054359">
    <property type="component" value="Unassembled WGS sequence"/>
</dbReference>
<dbReference type="Gene3D" id="3.40.50.300">
    <property type="entry name" value="P-loop containing nucleotide triphosphate hydrolases"/>
    <property type="match status" value="1"/>
</dbReference>
<keyword evidence="7" id="KW-1185">Reference proteome</keyword>
<dbReference type="GO" id="GO:0005524">
    <property type="term" value="F:ATP binding"/>
    <property type="evidence" value="ECO:0007669"/>
    <property type="project" value="UniProtKB-KW"/>
</dbReference>
<dbReference type="FunFam" id="1.10.8.60:FF:000178">
    <property type="entry name" value="CDC48/VCP homolog, AAA superfamily"/>
    <property type="match status" value="1"/>
</dbReference>
<feature type="domain" description="AAA+ ATPase" evidence="5">
    <location>
        <begin position="171"/>
        <end position="306"/>
    </location>
</feature>
<dbReference type="PROSITE" id="PS00674">
    <property type="entry name" value="AAA"/>
    <property type="match status" value="1"/>
</dbReference>
<dbReference type="SUPFAM" id="SSF52540">
    <property type="entry name" value="P-loop containing nucleoside triphosphate hydrolases"/>
    <property type="match status" value="2"/>
</dbReference>
<evidence type="ECO:0000256" key="3">
    <source>
        <dbReference type="ARBA" id="ARBA00023054"/>
    </source>
</evidence>
<feature type="non-terminal residue" evidence="6">
    <location>
        <position position="383"/>
    </location>
</feature>
<keyword evidence="3" id="KW-0175">Coiled coil</keyword>
<evidence type="ECO:0000313" key="7">
    <source>
        <dbReference type="Proteomes" id="UP000054359"/>
    </source>
</evidence>
<evidence type="ECO:0000256" key="4">
    <source>
        <dbReference type="RuleBase" id="RU003651"/>
    </source>
</evidence>
<protein>
    <submittedName>
        <fullName evidence="6">Spermatogenesis-associated protein 5</fullName>
    </submittedName>
</protein>
<dbReference type="InterPro" id="IPR003593">
    <property type="entry name" value="AAA+_ATPase"/>
</dbReference>
<keyword evidence="1 4" id="KW-0547">Nucleotide-binding</keyword>
<dbReference type="STRING" id="407821.A0A087T081"/>
<dbReference type="EMBL" id="KK112771">
    <property type="protein sequence ID" value="KFM58520.1"/>
    <property type="molecule type" value="Genomic_DNA"/>
</dbReference>
<dbReference type="OrthoDB" id="27435at2759"/>
<dbReference type="InterPro" id="IPR003960">
    <property type="entry name" value="ATPase_AAA_CS"/>
</dbReference>
<dbReference type="InterPro" id="IPR041569">
    <property type="entry name" value="AAA_lid_3"/>
</dbReference>
<dbReference type="Pfam" id="PF00004">
    <property type="entry name" value="AAA"/>
    <property type="match status" value="1"/>
</dbReference>
<comment type="similarity">
    <text evidence="4">Belongs to the AAA ATPase family.</text>
</comment>
<name>A0A087T081_STEMI</name>
<dbReference type="AlphaFoldDB" id="A0A087T081"/>
<dbReference type="Gene3D" id="1.10.8.60">
    <property type="match status" value="2"/>
</dbReference>
<keyword evidence="2 4" id="KW-0067">ATP-binding</keyword>